<reference evidence="1" key="1">
    <citation type="journal article" date="2020" name="Ecol. Evol.">
        <title>Genome structure and content of the rice root-knot nematode (Meloidogyne graminicola).</title>
        <authorList>
            <person name="Phan N.T."/>
            <person name="Danchin E.G.J."/>
            <person name="Klopp C."/>
            <person name="Perfus-Barbeoch L."/>
            <person name="Kozlowski D.K."/>
            <person name="Koutsovoulos G.D."/>
            <person name="Lopez-Roques C."/>
            <person name="Bouchez O."/>
            <person name="Zahm M."/>
            <person name="Besnard G."/>
            <person name="Bellafiore S."/>
        </authorList>
    </citation>
    <scope>NUCLEOTIDE SEQUENCE</scope>
    <source>
        <strain evidence="1">VN-18</strain>
    </source>
</reference>
<evidence type="ECO:0000313" key="1">
    <source>
        <dbReference type="EMBL" id="KAF7629265.1"/>
    </source>
</evidence>
<comment type="caution">
    <text evidence="1">The sequence shown here is derived from an EMBL/GenBank/DDBJ whole genome shotgun (WGS) entry which is preliminary data.</text>
</comment>
<gene>
    <name evidence="1" type="ORF">Mgra_00009216</name>
</gene>
<feature type="non-terminal residue" evidence="1">
    <location>
        <position position="1"/>
    </location>
</feature>
<protein>
    <submittedName>
        <fullName evidence="1">Uncharacterized protein</fullName>
    </submittedName>
</protein>
<accession>A0A8S9ZDL0</accession>
<sequence>MLAVEDVLVAAQLVELSLFQPCLQRPPQLQYQCLLQFLTSKSLYQLRS</sequence>
<organism evidence="1 2">
    <name type="scientific">Meloidogyne graminicola</name>
    <dbReference type="NCBI Taxonomy" id="189291"/>
    <lineage>
        <taxon>Eukaryota</taxon>
        <taxon>Metazoa</taxon>
        <taxon>Ecdysozoa</taxon>
        <taxon>Nematoda</taxon>
        <taxon>Chromadorea</taxon>
        <taxon>Rhabditida</taxon>
        <taxon>Tylenchina</taxon>
        <taxon>Tylenchomorpha</taxon>
        <taxon>Tylenchoidea</taxon>
        <taxon>Meloidogynidae</taxon>
        <taxon>Meloidogyninae</taxon>
        <taxon>Meloidogyne</taxon>
    </lineage>
</organism>
<evidence type="ECO:0000313" key="2">
    <source>
        <dbReference type="Proteomes" id="UP000605970"/>
    </source>
</evidence>
<dbReference type="Proteomes" id="UP000605970">
    <property type="component" value="Unassembled WGS sequence"/>
</dbReference>
<dbReference type="EMBL" id="JABEBT010000143">
    <property type="protein sequence ID" value="KAF7629265.1"/>
    <property type="molecule type" value="Genomic_DNA"/>
</dbReference>
<dbReference type="AlphaFoldDB" id="A0A8S9ZDL0"/>
<proteinExistence type="predicted"/>
<keyword evidence="2" id="KW-1185">Reference proteome</keyword>
<name>A0A8S9ZDL0_9BILA</name>